<accession>A0A6A4X018</accession>
<name>A0A6A4X018_AMPAM</name>
<dbReference type="EMBL" id="VIIS01000284">
    <property type="protein sequence ID" value="KAF0310899.1"/>
    <property type="molecule type" value="Genomic_DNA"/>
</dbReference>
<dbReference type="AlphaFoldDB" id="A0A6A4X018"/>
<organism evidence="1 2">
    <name type="scientific">Amphibalanus amphitrite</name>
    <name type="common">Striped barnacle</name>
    <name type="synonym">Balanus amphitrite</name>
    <dbReference type="NCBI Taxonomy" id="1232801"/>
    <lineage>
        <taxon>Eukaryota</taxon>
        <taxon>Metazoa</taxon>
        <taxon>Ecdysozoa</taxon>
        <taxon>Arthropoda</taxon>
        <taxon>Crustacea</taxon>
        <taxon>Multicrustacea</taxon>
        <taxon>Cirripedia</taxon>
        <taxon>Thoracica</taxon>
        <taxon>Thoracicalcarea</taxon>
        <taxon>Balanomorpha</taxon>
        <taxon>Balanoidea</taxon>
        <taxon>Balanidae</taxon>
        <taxon>Amphibalaninae</taxon>
        <taxon>Amphibalanus</taxon>
    </lineage>
</organism>
<comment type="caution">
    <text evidence="1">The sequence shown here is derived from an EMBL/GenBank/DDBJ whole genome shotgun (WGS) entry which is preliminary data.</text>
</comment>
<dbReference type="OrthoDB" id="273452at2759"/>
<protein>
    <submittedName>
        <fullName evidence="1">Protein FAM135B</fullName>
    </submittedName>
</protein>
<gene>
    <name evidence="1" type="primary">fam135b</name>
    <name evidence="1" type="ORF">FJT64_018229</name>
</gene>
<sequence length="146" mass="16235">MGEGVFCDMVDHQSDVLATGSQHVNHMPVPQRAGGTNGWGLHYHLPVLFDYFHLAAVSLTFHAALVAVHQPYIDYESLQSQLAVVNRLMPAWQRLPTAATDCRHRLDKLSETAKVRRTARGVRGGGGTTGTGNTMWWWSVRGRQRS</sequence>
<dbReference type="Proteomes" id="UP000440578">
    <property type="component" value="Unassembled WGS sequence"/>
</dbReference>
<proteinExistence type="predicted"/>
<dbReference type="Pfam" id="PF12394">
    <property type="entry name" value="DUF3657"/>
    <property type="match status" value="1"/>
</dbReference>
<dbReference type="InterPro" id="IPR022122">
    <property type="entry name" value="DUF3657"/>
</dbReference>
<keyword evidence="2" id="KW-1185">Reference proteome</keyword>
<reference evidence="1 2" key="1">
    <citation type="submission" date="2019-07" db="EMBL/GenBank/DDBJ databases">
        <title>Draft genome assembly of a fouling barnacle, Amphibalanus amphitrite (Darwin, 1854): The first reference genome for Thecostraca.</title>
        <authorList>
            <person name="Kim W."/>
        </authorList>
    </citation>
    <scope>NUCLEOTIDE SEQUENCE [LARGE SCALE GENOMIC DNA]</scope>
    <source>
        <strain evidence="1">SNU_AA5</strain>
        <tissue evidence="1">Soma without cirri and trophi</tissue>
    </source>
</reference>
<evidence type="ECO:0000313" key="2">
    <source>
        <dbReference type="Proteomes" id="UP000440578"/>
    </source>
</evidence>
<evidence type="ECO:0000313" key="1">
    <source>
        <dbReference type="EMBL" id="KAF0310899.1"/>
    </source>
</evidence>